<accession>A0A4D7YEW7</accession>
<reference evidence="1 2" key="1">
    <citation type="submission" date="2019-04" db="EMBL/GenBank/DDBJ databases">
        <title>Complete genome sequence of Agrobacterium tumefaciens CFBP7129.</title>
        <authorList>
            <person name="Haryono M."/>
            <person name="Lin Y.-C."/>
            <person name="Lai E.-M."/>
            <person name="Kuo C.-H."/>
        </authorList>
    </citation>
    <scope>NUCLEOTIDE SEQUENCE [LARGE SCALE GENOMIC DNA]</scope>
    <source>
        <strain evidence="1 2">CFBP7129</strain>
    </source>
</reference>
<proteinExistence type="predicted"/>
<dbReference type="Proteomes" id="UP000298649">
    <property type="component" value="Chromosome linear"/>
</dbReference>
<sequence>MQSGAAATLNQVLSLSIECGDCGRMRWRKPQELYRLSGVGPSTQITELGSRLVCSACHSEGLDGRNISIQAAFSFENDRIRAEARRINNQAVRVAG</sequence>
<protein>
    <submittedName>
        <fullName evidence="1">Uncharacterized protein</fullName>
    </submittedName>
</protein>
<evidence type="ECO:0000313" key="1">
    <source>
        <dbReference type="EMBL" id="QCL96051.1"/>
    </source>
</evidence>
<name>A0A4D7YEW7_AGRTU</name>
<gene>
    <name evidence="1" type="ORF">CFBP7129_17420</name>
</gene>
<dbReference type="EMBL" id="CP039923">
    <property type="protein sequence ID" value="QCL96051.1"/>
    <property type="molecule type" value="Genomic_DNA"/>
</dbReference>
<dbReference type="AlphaFoldDB" id="A0A4D7YEW7"/>
<evidence type="ECO:0000313" key="2">
    <source>
        <dbReference type="Proteomes" id="UP000298649"/>
    </source>
</evidence>
<organism evidence="1 2">
    <name type="scientific">Agrobacterium tumefaciens</name>
    <dbReference type="NCBI Taxonomy" id="358"/>
    <lineage>
        <taxon>Bacteria</taxon>
        <taxon>Pseudomonadati</taxon>
        <taxon>Pseudomonadota</taxon>
        <taxon>Alphaproteobacteria</taxon>
        <taxon>Hyphomicrobiales</taxon>
        <taxon>Rhizobiaceae</taxon>
        <taxon>Rhizobium/Agrobacterium group</taxon>
        <taxon>Agrobacterium</taxon>
        <taxon>Agrobacterium tumefaciens complex</taxon>
    </lineage>
</organism>